<feature type="compositionally biased region" description="Polar residues" evidence="1">
    <location>
        <begin position="110"/>
        <end position="119"/>
    </location>
</feature>
<dbReference type="EMBL" id="CAJVPL010000410">
    <property type="protein sequence ID" value="CAG8493654.1"/>
    <property type="molecule type" value="Genomic_DNA"/>
</dbReference>
<feature type="non-terminal residue" evidence="2">
    <location>
        <position position="1"/>
    </location>
</feature>
<evidence type="ECO:0000313" key="3">
    <source>
        <dbReference type="Proteomes" id="UP000789831"/>
    </source>
</evidence>
<reference evidence="2" key="1">
    <citation type="submission" date="2021-06" db="EMBL/GenBank/DDBJ databases">
        <authorList>
            <person name="Kallberg Y."/>
            <person name="Tangrot J."/>
            <person name="Rosling A."/>
        </authorList>
    </citation>
    <scope>NUCLEOTIDE SEQUENCE</scope>
    <source>
        <strain evidence="2">MT106</strain>
    </source>
</reference>
<keyword evidence="3" id="KW-1185">Reference proteome</keyword>
<evidence type="ECO:0000256" key="1">
    <source>
        <dbReference type="SAM" id="MobiDB-lite"/>
    </source>
</evidence>
<dbReference type="AlphaFoldDB" id="A0A9N8WNY1"/>
<feature type="region of interest" description="Disordered" evidence="1">
    <location>
        <begin position="89"/>
        <end position="119"/>
    </location>
</feature>
<comment type="caution">
    <text evidence="2">The sequence shown here is derived from an EMBL/GenBank/DDBJ whole genome shotgun (WGS) entry which is preliminary data.</text>
</comment>
<name>A0A9N8WNY1_9GLOM</name>
<proteinExistence type="predicted"/>
<dbReference type="Proteomes" id="UP000789831">
    <property type="component" value="Unassembled WGS sequence"/>
</dbReference>
<accession>A0A9N8WNY1</accession>
<protein>
    <submittedName>
        <fullName evidence="2">3468_t:CDS:1</fullName>
    </submittedName>
</protein>
<gene>
    <name evidence="2" type="ORF">AGERDE_LOCUS3884</name>
</gene>
<sequence>PVLCNDNISVVPKPVDELIKTPPAMVKGGQHTPTSKMEEATFPYTLADGVTLEENTNVVLTSLTSMIYGNSPIINVDVTNAGFINLGSTQARSDNSGKEADMSFRPQIASACTNGSDGR</sequence>
<evidence type="ECO:0000313" key="2">
    <source>
        <dbReference type="EMBL" id="CAG8493654.1"/>
    </source>
</evidence>
<organism evidence="2 3">
    <name type="scientific">Ambispora gerdemannii</name>
    <dbReference type="NCBI Taxonomy" id="144530"/>
    <lineage>
        <taxon>Eukaryota</taxon>
        <taxon>Fungi</taxon>
        <taxon>Fungi incertae sedis</taxon>
        <taxon>Mucoromycota</taxon>
        <taxon>Glomeromycotina</taxon>
        <taxon>Glomeromycetes</taxon>
        <taxon>Archaeosporales</taxon>
        <taxon>Ambisporaceae</taxon>
        <taxon>Ambispora</taxon>
    </lineage>
</organism>